<dbReference type="FunFam" id="3.40.50.300:FF:000010">
    <property type="entry name" value="Chaperone clpB 1, putative"/>
    <property type="match status" value="1"/>
</dbReference>
<dbReference type="InterPro" id="IPR027417">
    <property type="entry name" value="P-loop_NTPase"/>
</dbReference>
<comment type="caution">
    <text evidence="13">The sequence shown here is derived from an EMBL/GenBank/DDBJ whole genome shotgun (WGS) entry which is preliminary data.</text>
</comment>
<dbReference type="InterPro" id="IPR003593">
    <property type="entry name" value="AAA+_ATPase"/>
</dbReference>
<dbReference type="FunFam" id="3.40.50.300:FF:000025">
    <property type="entry name" value="ATP-dependent Clp protease subunit"/>
    <property type="match status" value="1"/>
</dbReference>
<dbReference type="PROSITE" id="PS51903">
    <property type="entry name" value="CLP_R"/>
    <property type="match status" value="1"/>
</dbReference>
<keyword evidence="11" id="KW-0963">Cytoplasm</keyword>
<keyword evidence="3 9" id="KW-0677">Repeat</keyword>
<keyword evidence="4 10" id="KW-0547">Nucleotide-binding</keyword>
<reference evidence="13 14" key="1">
    <citation type="submission" date="2019-03" db="EMBL/GenBank/DDBJ databases">
        <title>Genomic Encyclopedia of Archaeal and Bacterial Type Strains, Phase II (KMG-II): from individual species to whole genera.</title>
        <authorList>
            <person name="Goeker M."/>
        </authorList>
    </citation>
    <scope>NUCLEOTIDE SEQUENCE [LARGE SCALE GENOMIC DNA]</scope>
    <source>
        <strain evidence="13 14">DSM 28213</strain>
    </source>
</reference>
<dbReference type="GO" id="GO:0006508">
    <property type="term" value="P:proteolysis"/>
    <property type="evidence" value="ECO:0007669"/>
    <property type="project" value="UniProtKB-KW"/>
</dbReference>
<dbReference type="InterPro" id="IPR019489">
    <property type="entry name" value="Clp_ATPase_C"/>
</dbReference>
<evidence type="ECO:0000256" key="5">
    <source>
        <dbReference type="ARBA" id="ARBA00022840"/>
    </source>
</evidence>
<dbReference type="InterPro" id="IPR050130">
    <property type="entry name" value="ClpA_ClpB"/>
</dbReference>
<dbReference type="InterPro" id="IPR036628">
    <property type="entry name" value="Clp_N_dom_sf"/>
</dbReference>
<keyword evidence="13" id="KW-0645">Protease</keyword>
<keyword evidence="11" id="KW-0346">Stress response</keyword>
<evidence type="ECO:0000256" key="3">
    <source>
        <dbReference type="ARBA" id="ARBA00022737"/>
    </source>
</evidence>
<dbReference type="FunFam" id="3.40.50.300:FF:000120">
    <property type="entry name" value="ATP-dependent chaperone ClpB"/>
    <property type="match status" value="1"/>
</dbReference>
<dbReference type="InterPro" id="IPR017730">
    <property type="entry name" value="Chaperonin_ClpB"/>
</dbReference>
<dbReference type="SUPFAM" id="SSF81923">
    <property type="entry name" value="Double Clp-N motif"/>
    <property type="match status" value="1"/>
</dbReference>
<dbReference type="Pfam" id="PF07724">
    <property type="entry name" value="AAA_2"/>
    <property type="match status" value="1"/>
</dbReference>
<dbReference type="PRINTS" id="PR00300">
    <property type="entry name" value="CLPPROTEASEA"/>
</dbReference>
<dbReference type="InterPro" id="IPR041546">
    <property type="entry name" value="ClpA/ClpB_AAA_lid"/>
</dbReference>
<dbReference type="InterPro" id="IPR003959">
    <property type="entry name" value="ATPase_AAA_core"/>
</dbReference>
<evidence type="ECO:0000256" key="6">
    <source>
        <dbReference type="ARBA" id="ARBA00023054"/>
    </source>
</evidence>
<proteinExistence type="inferred from homology"/>
<dbReference type="SUPFAM" id="SSF52540">
    <property type="entry name" value="P-loop containing nucleoside triphosphate hydrolases"/>
    <property type="match status" value="2"/>
</dbReference>
<evidence type="ECO:0000256" key="7">
    <source>
        <dbReference type="ARBA" id="ARBA00023186"/>
    </source>
</evidence>
<accession>A0A4R7F2M7</accession>
<dbReference type="PROSITE" id="PS00871">
    <property type="entry name" value="CLPAB_2"/>
    <property type="match status" value="1"/>
</dbReference>
<dbReference type="Gene3D" id="1.10.1780.10">
    <property type="entry name" value="Clp, N-terminal domain"/>
    <property type="match status" value="1"/>
</dbReference>
<dbReference type="AlphaFoldDB" id="A0A4R7F2M7"/>
<dbReference type="CDD" id="cd00009">
    <property type="entry name" value="AAA"/>
    <property type="match status" value="1"/>
</dbReference>
<dbReference type="GO" id="GO:0008233">
    <property type="term" value="F:peptidase activity"/>
    <property type="evidence" value="ECO:0007669"/>
    <property type="project" value="UniProtKB-KW"/>
</dbReference>
<dbReference type="PANTHER" id="PTHR11638">
    <property type="entry name" value="ATP-DEPENDENT CLP PROTEASE"/>
    <property type="match status" value="1"/>
</dbReference>
<dbReference type="SMART" id="SM01086">
    <property type="entry name" value="ClpB_D2-small"/>
    <property type="match status" value="1"/>
</dbReference>
<dbReference type="InterPro" id="IPR018368">
    <property type="entry name" value="ClpA/B_CS1"/>
</dbReference>
<evidence type="ECO:0000256" key="11">
    <source>
        <dbReference type="RuleBase" id="RU362034"/>
    </source>
</evidence>
<evidence type="ECO:0000256" key="1">
    <source>
        <dbReference type="ARBA" id="ARBA00008675"/>
    </source>
</evidence>
<comment type="function">
    <text evidence="11">Part of a stress-induced multi-chaperone system, it is involved in the recovery of the cell from heat-induced damage, in cooperation with DnaK, DnaJ and GrpE.</text>
</comment>
<dbReference type="Pfam" id="PF10431">
    <property type="entry name" value="ClpB_D2-small"/>
    <property type="match status" value="1"/>
</dbReference>
<dbReference type="Pfam" id="PF00004">
    <property type="entry name" value="AAA"/>
    <property type="match status" value="1"/>
</dbReference>
<evidence type="ECO:0000256" key="2">
    <source>
        <dbReference type="ARBA" id="ARBA00017574"/>
    </source>
</evidence>
<feature type="domain" description="Clp R" evidence="12">
    <location>
        <begin position="3"/>
        <end position="144"/>
    </location>
</feature>
<dbReference type="GO" id="GO:0016887">
    <property type="term" value="F:ATP hydrolysis activity"/>
    <property type="evidence" value="ECO:0007669"/>
    <property type="project" value="InterPro"/>
</dbReference>
<dbReference type="Proteomes" id="UP000295215">
    <property type="component" value="Unassembled WGS sequence"/>
</dbReference>
<dbReference type="Gene3D" id="1.10.8.60">
    <property type="match status" value="1"/>
</dbReference>
<evidence type="ECO:0000256" key="9">
    <source>
        <dbReference type="PROSITE-ProRule" id="PRU01251"/>
    </source>
</evidence>
<evidence type="ECO:0000256" key="4">
    <source>
        <dbReference type="ARBA" id="ARBA00022741"/>
    </source>
</evidence>
<sequence>MNLNNFTIKSQEALQRAQVIVQSLGQQQIENEHIFKAIIEVDENATPYLLKKLNINTDTFKSVLEATIQNFPKVSGGQIALSREATTSLTEAQSIALKMKDEFVSVEHLILAIFKSKSKVSQILKDQGVTEKQLEMSIAEMRGGAKVTSASAEDTYNSLSKYAKNLTQLANEGKLDPVIGRDEEIRRVLQILSRRTKNNPMLVGEPGVGKTAIAEGLAHRIIQQDVPENLKDKQIFSLDMGALIAGAKYKGEFEERLKSVVKEVTSSDGNIILFIDEIHTLVGAGGGDGAMDAANILKPALARGELRAIGATTLDEYQKYFEKDKALERRFQKVMVNEPDTESAISILRGIKEKYETHHKVRIKDEAIIAAVNLSERYITNRFLPDKAIDLMDEAASKLRMEINSKPEELDVLDRKVMQLEIEIEAIKRENDDEKLKSLGLELANLKEERNNIFSKWQSEKEVVDQVQNIKQQMEMYKVEAEKAERDGDYGKVAELRYGKIKTAQEELEKAQLQLNENQKGHSLIKEEVTSDDIAEVVAKWTGVPVTKMLQSEREKLLHLEQELHKRVVGQDEAIEAISDAVRRSRAGLQDPKKPIGSFLFLGTTGVGKTELAKALASYLFDDENAMTRIDMSEYGERHSVSRLVGAPPGYVGYDEGGQLTEAVRRKPYSVVLLDEIEKAHPDTFNILLQVLDEGRLTDNKGRLADFKNTIIIMTSNMGSHIIQEKFENAAHPEMASEEVKSEVLNLLKQTVRPEFINRIDEIVMFTPLTKDNIIQIVDLQLQNVINMLKQQNIIMEATPEAKDFLAEKGYEPEFGARPVKRVVQKEVLNKLSKEILAGNVKADSIILLDCFNDQLVFRNNKTII</sequence>
<comment type="subunit">
    <text evidence="8">Homohexamer. The oligomerization is ATP-dependent.</text>
</comment>
<dbReference type="Gene3D" id="3.40.50.300">
    <property type="entry name" value="P-loop containing nucleotide triphosphate hydrolases"/>
    <property type="match status" value="3"/>
</dbReference>
<evidence type="ECO:0000259" key="12">
    <source>
        <dbReference type="PROSITE" id="PS51903"/>
    </source>
</evidence>
<dbReference type="GO" id="GO:0005737">
    <property type="term" value="C:cytoplasm"/>
    <property type="evidence" value="ECO:0007669"/>
    <property type="project" value="UniProtKB-SubCell"/>
</dbReference>
<name>A0A4R7F2M7_9FLAO</name>
<dbReference type="OrthoDB" id="9803641at2"/>
<gene>
    <name evidence="11" type="primary">clpB</name>
    <name evidence="13" type="ORF">C8P70_10532</name>
</gene>
<comment type="similarity">
    <text evidence="1 10">Belongs to the ClpA/ClpB family.</text>
</comment>
<dbReference type="RefSeq" id="WP_133711879.1">
    <property type="nucleotide sequence ID" value="NZ_SOAG01000005.1"/>
</dbReference>
<feature type="coiled-coil region" evidence="11">
    <location>
        <begin position="410"/>
        <end position="521"/>
    </location>
</feature>
<dbReference type="Pfam" id="PF02861">
    <property type="entry name" value="Clp_N"/>
    <property type="match status" value="1"/>
</dbReference>
<keyword evidence="6 11" id="KW-0175">Coiled coil</keyword>
<dbReference type="SMART" id="SM00382">
    <property type="entry name" value="AAA"/>
    <property type="match status" value="2"/>
</dbReference>
<keyword evidence="5 10" id="KW-0067">ATP-binding</keyword>
<evidence type="ECO:0000256" key="10">
    <source>
        <dbReference type="RuleBase" id="RU004432"/>
    </source>
</evidence>
<dbReference type="InterPro" id="IPR001270">
    <property type="entry name" value="ClpA/B"/>
</dbReference>
<dbReference type="GO" id="GO:0034605">
    <property type="term" value="P:cellular response to heat"/>
    <property type="evidence" value="ECO:0007669"/>
    <property type="project" value="TreeGrafter"/>
</dbReference>
<comment type="subcellular location">
    <subcellularLocation>
        <location evidence="11">Cytoplasm</location>
    </subcellularLocation>
</comment>
<dbReference type="Pfam" id="PF17871">
    <property type="entry name" value="AAA_lid_9"/>
    <property type="match status" value="1"/>
</dbReference>
<dbReference type="PROSITE" id="PS00870">
    <property type="entry name" value="CLPAB_1"/>
    <property type="match status" value="1"/>
</dbReference>
<keyword evidence="13" id="KW-0378">Hydrolase</keyword>
<dbReference type="InterPro" id="IPR004176">
    <property type="entry name" value="Clp_R_N"/>
</dbReference>
<evidence type="ECO:0000256" key="8">
    <source>
        <dbReference type="ARBA" id="ARBA00026057"/>
    </source>
</evidence>
<dbReference type="PANTHER" id="PTHR11638:SF18">
    <property type="entry name" value="HEAT SHOCK PROTEIN 104"/>
    <property type="match status" value="1"/>
</dbReference>
<evidence type="ECO:0000313" key="13">
    <source>
        <dbReference type="EMBL" id="TDS64183.1"/>
    </source>
</evidence>
<keyword evidence="7 10" id="KW-0143">Chaperone</keyword>
<dbReference type="InterPro" id="IPR028299">
    <property type="entry name" value="ClpA/B_CS2"/>
</dbReference>
<dbReference type="CDD" id="cd19499">
    <property type="entry name" value="RecA-like_ClpB_Hsp104-like"/>
    <property type="match status" value="1"/>
</dbReference>
<dbReference type="GO" id="GO:0042026">
    <property type="term" value="P:protein refolding"/>
    <property type="evidence" value="ECO:0007669"/>
    <property type="project" value="UniProtKB-UniRule"/>
</dbReference>
<keyword evidence="14" id="KW-1185">Reference proteome</keyword>
<dbReference type="NCBIfam" id="TIGR03346">
    <property type="entry name" value="chaperone_ClpB"/>
    <property type="match status" value="1"/>
</dbReference>
<organism evidence="13 14">
    <name type="scientific">Myroides indicus</name>
    <dbReference type="NCBI Taxonomy" id="1323422"/>
    <lineage>
        <taxon>Bacteria</taxon>
        <taxon>Pseudomonadati</taxon>
        <taxon>Bacteroidota</taxon>
        <taxon>Flavobacteriia</taxon>
        <taxon>Flavobacteriales</taxon>
        <taxon>Flavobacteriaceae</taxon>
        <taxon>Myroides</taxon>
    </lineage>
</organism>
<dbReference type="EMBL" id="SOAG01000005">
    <property type="protein sequence ID" value="TDS64183.1"/>
    <property type="molecule type" value="Genomic_DNA"/>
</dbReference>
<evidence type="ECO:0000313" key="14">
    <source>
        <dbReference type="Proteomes" id="UP000295215"/>
    </source>
</evidence>
<comment type="subunit">
    <text evidence="11">Homohexamer; The oligomerization is ATP-dependent.</text>
</comment>
<protein>
    <recommendedName>
        <fullName evidence="2 11">Chaperone protein ClpB</fullName>
    </recommendedName>
</protein>
<dbReference type="GO" id="GO:0005524">
    <property type="term" value="F:ATP binding"/>
    <property type="evidence" value="ECO:0007669"/>
    <property type="project" value="UniProtKB-UniRule"/>
</dbReference>